<evidence type="ECO:0000313" key="3">
    <source>
        <dbReference type="Proteomes" id="UP000266234"/>
    </source>
</evidence>
<sequence>MAFVDEAPKEEVPSGISSEETQESNFKRSADEVLKGKNQTRIFLGEERCSYAVAVEDSRTKVWRSEMEEEEEEEEK</sequence>
<evidence type="ECO:0000256" key="1">
    <source>
        <dbReference type="SAM" id="MobiDB-lite"/>
    </source>
</evidence>
<protein>
    <submittedName>
        <fullName evidence="2">Uncharacterized protein</fullName>
    </submittedName>
</protein>
<dbReference type="EMBL" id="PXOG01000172">
    <property type="protein sequence ID" value="RGP70346.1"/>
    <property type="molecule type" value="Genomic_DNA"/>
</dbReference>
<organism evidence="2 3">
    <name type="scientific">Fusarium longipes</name>
    <dbReference type="NCBI Taxonomy" id="694270"/>
    <lineage>
        <taxon>Eukaryota</taxon>
        <taxon>Fungi</taxon>
        <taxon>Dikarya</taxon>
        <taxon>Ascomycota</taxon>
        <taxon>Pezizomycotina</taxon>
        <taxon>Sordariomycetes</taxon>
        <taxon>Hypocreomycetidae</taxon>
        <taxon>Hypocreales</taxon>
        <taxon>Nectriaceae</taxon>
        <taxon>Fusarium</taxon>
    </lineage>
</organism>
<accession>A0A395SD54</accession>
<dbReference type="AlphaFoldDB" id="A0A395SD54"/>
<reference evidence="2 3" key="1">
    <citation type="journal article" date="2018" name="PLoS Pathog.">
        <title>Evolution of structural diversity of trichothecenes, a family of toxins produced by plant pathogenic and entomopathogenic fungi.</title>
        <authorList>
            <person name="Proctor R.H."/>
            <person name="McCormick S.P."/>
            <person name="Kim H.S."/>
            <person name="Cardoza R.E."/>
            <person name="Stanley A.M."/>
            <person name="Lindo L."/>
            <person name="Kelly A."/>
            <person name="Brown D.W."/>
            <person name="Lee T."/>
            <person name="Vaughan M.M."/>
            <person name="Alexander N.J."/>
            <person name="Busman M."/>
            <person name="Gutierrez S."/>
        </authorList>
    </citation>
    <scope>NUCLEOTIDE SEQUENCE [LARGE SCALE GENOMIC DNA]</scope>
    <source>
        <strain evidence="2 3">NRRL 20695</strain>
    </source>
</reference>
<comment type="caution">
    <text evidence="2">The sequence shown here is derived from an EMBL/GenBank/DDBJ whole genome shotgun (WGS) entry which is preliminary data.</text>
</comment>
<name>A0A395SD54_9HYPO</name>
<keyword evidence="3" id="KW-1185">Reference proteome</keyword>
<proteinExistence type="predicted"/>
<gene>
    <name evidence="2" type="ORF">FLONG3_7524</name>
</gene>
<feature type="region of interest" description="Disordered" evidence="1">
    <location>
        <begin position="1"/>
        <end position="31"/>
    </location>
</feature>
<dbReference type="Proteomes" id="UP000266234">
    <property type="component" value="Unassembled WGS sequence"/>
</dbReference>
<evidence type="ECO:0000313" key="2">
    <source>
        <dbReference type="EMBL" id="RGP70346.1"/>
    </source>
</evidence>
<feature type="compositionally biased region" description="Basic and acidic residues" evidence="1">
    <location>
        <begin position="1"/>
        <end position="12"/>
    </location>
</feature>